<reference evidence="1" key="1">
    <citation type="submission" date="2021-01" db="EMBL/GenBank/DDBJ databases">
        <authorList>
            <person name="Corre E."/>
            <person name="Pelletier E."/>
            <person name="Niang G."/>
            <person name="Scheremetjew M."/>
            <person name="Finn R."/>
            <person name="Kale V."/>
            <person name="Holt S."/>
            <person name="Cochrane G."/>
            <person name="Meng A."/>
            <person name="Brown T."/>
            <person name="Cohen L."/>
        </authorList>
    </citation>
    <scope>NUCLEOTIDE SEQUENCE</scope>
    <source>
        <strain evidence="1">MM31A-1</strain>
    </source>
</reference>
<sequence length="183" mass="21232">MALVTKMKGKDEFYDALDEEIGKLYIVELPRIVESTTSSSSITKNDQSHSLAIKDMHTTNAEIKGEKDTRILNLTKADLRQFIIEEVGNLQIKTRNIEDDQNHDIKMKEALQIFVRQEVEKCNDKYSLPEDTYTLMMRSKACSMQWLIWNFNLGYSDAPRHNNLHSSAQKREEFVSFRPSNLV</sequence>
<evidence type="ECO:0000313" key="1">
    <source>
        <dbReference type="EMBL" id="CAE0471555.1"/>
    </source>
</evidence>
<dbReference type="AlphaFoldDB" id="A0A7S3QAR3"/>
<name>A0A7S3QAR3_9STRA</name>
<accession>A0A7S3QAR3</accession>
<dbReference type="EMBL" id="HBIO01021306">
    <property type="protein sequence ID" value="CAE0471555.1"/>
    <property type="molecule type" value="Transcribed_RNA"/>
</dbReference>
<gene>
    <name evidence="1" type="ORF">CDEB00056_LOCUS16408</name>
</gene>
<proteinExistence type="predicted"/>
<organism evidence="1">
    <name type="scientific">Chaetoceros debilis</name>
    <dbReference type="NCBI Taxonomy" id="122233"/>
    <lineage>
        <taxon>Eukaryota</taxon>
        <taxon>Sar</taxon>
        <taxon>Stramenopiles</taxon>
        <taxon>Ochrophyta</taxon>
        <taxon>Bacillariophyta</taxon>
        <taxon>Coscinodiscophyceae</taxon>
        <taxon>Chaetocerotophycidae</taxon>
        <taxon>Chaetocerotales</taxon>
        <taxon>Chaetocerotaceae</taxon>
        <taxon>Chaetoceros</taxon>
    </lineage>
</organism>
<protein>
    <submittedName>
        <fullName evidence="1">Uncharacterized protein</fullName>
    </submittedName>
</protein>